<reference evidence="1 4" key="2">
    <citation type="submission" date="2021-01" db="EMBL/GenBank/DDBJ databases">
        <title>Whole genome shotgun sequence of Cellulomonas oligotrophica NBRC 109435.</title>
        <authorList>
            <person name="Komaki H."/>
            <person name="Tamura T."/>
        </authorList>
    </citation>
    <scope>NUCLEOTIDE SEQUENCE [LARGE SCALE GENOMIC DNA]</scope>
    <source>
        <strain evidence="1 4">NBRC 109435</strain>
    </source>
</reference>
<dbReference type="AlphaFoldDB" id="A0A7Y9FF96"/>
<evidence type="ECO:0008006" key="5">
    <source>
        <dbReference type="Google" id="ProtNLM"/>
    </source>
</evidence>
<dbReference type="Gene3D" id="3.90.1200.10">
    <property type="match status" value="1"/>
</dbReference>
<reference evidence="2 3" key="1">
    <citation type="submission" date="2020-07" db="EMBL/GenBank/DDBJ databases">
        <title>Sequencing the genomes of 1000 actinobacteria strains.</title>
        <authorList>
            <person name="Klenk H.-P."/>
        </authorList>
    </citation>
    <scope>NUCLEOTIDE SEQUENCE [LARGE SCALE GENOMIC DNA]</scope>
    <source>
        <strain evidence="2 3">DSM 24482</strain>
    </source>
</reference>
<organism evidence="2 3">
    <name type="scientific">Cellulomonas oligotrophica</name>
    <dbReference type="NCBI Taxonomy" id="931536"/>
    <lineage>
        <taxon>Bacteria</taxon>
        <taxon>Bacillati</taxon>
        <taxon>Actinomycetota</taxon>
        <taxon>Actinomycetes</taxon>
        <taxon>Micrococcales</taxon>
        <taxon>Cellulomonadaceae</taxon>
        <taxon>Cellulomonas</taxon>
    </lineage>
</organism>
<dbReference type="EMBL" id="JACCBK010000001">
    <property type="protein sequence ID" value="NYD84946.1"/>
    <property type="molecule type" value="Genomic_DNA"/>
</dbReference>
<dbReference type="InterPro" id="IPR011009">
    <property type="entry name" value="Kinase-like_dom_sf"/>
</dbReference>
<accession>A0A7Y9FF96</accession>
<comment type="caution">
    <text evidence="2">The sequence shown here is derived from an EMBL/GenBank/DDBJ whole genome shotgun (WGS) entry which is preliminary data.</text>
</comment>
<name>A0A7Y9FF96_9CELL</name>
<dbReference type="SUPFAM" id="SSF56112">
    <property type="entry name" value="Protein kinase-like (PK-like)"/>
    <property type="match status" value="1"/>
</dbReference>
<evidence type="ECO:0000313" key="2">
    <source>
        <dbReference type="EMBL" id="NYD84946.1"/>
    </source>
</evidence>
<evidence type="ECO:0000313" key="4">
    <source>
        <dbReference type="Proteomes" id="UP000618382"/>
    </source>
</evidence>
<proteinExistence type="predicted"/>
<gene>
    <name evidence="2" type="ORF">BKA21_000495</name>
    <name evidence="1" type="ORF">Col01nite_11750</name>
</gene>
<sequence>MTVPSVGPGPVDDPLARLDARQRALLDAWLPGAVVRADHSWGLVPTRVLEVEHAGERYAVKAAGPDDTHLPRELEAHRRWTGPWVRAGRGPELVHADPDARLLVTRWVPGDLAAGTPAQHDPDVHRQAGALLAALHAQERVVDARIEARENTRALAWLDRPHGLAPDVVRRVRDVLAAWEPGPVPIVPTHGDFQPRNWVVADGVVRVIDLGRAALRPAASDLVRMSAQEWRRDPALADAFVEGYGRDPRDPATWWVTCLREGVCTAGWARMVGDAPFEAQGLRMVDEALVRL</sequence>
<dbReference type="Proteomes" id="UP000577956">
    <property type="component" value="Unassembled WGS sequence"/>
</dbReference>
<evidence type="ECO:0000313" key="1">
    <source>
        <dbReference type="EMBL" id="GIG32016.1"/>
    </source>
</evidence>
<dbReference type="EMBL" id="BONN01000002">
    <property type="protein sequence ID" value="GIG32016.1"/>
    <property type="molecule type" value="Genomic_DNA"/>
</dbReference>
<dbReference type="RefSeq" id="WP_239072801.1">
    <property type="nucleotide sequence ID" value="NZ_BAABFI010000003.1"/>
</dbReference>
<evidence type="ECO:0000313" key="3">
    <source>
        <dbReference type="Proteomes" id="UP000577956"/>
    </source>
</evidence>
<dbReference type="Proteomes" id="UP000618382">
    <property type="component" value="Unassembled WGS sequence"/>
</dbReference>
<protein>
    <recommendedName>
        <fullName evidence="5">Aminoglycoside phosphotransferase domain-containing protein</fullName>
    </recommendedName>
</protein>
<keyword evidence="4" id="KW-1185">Reference proteome</keyword>